<evidence type="ECO:0000313" key="4">
    <source>
        <dbReference type="EMBL" id="VEL19168.1"/>
    </source>
</evidence>
<dbReference type="InterPro" id="IPR005946">
    <property type="entry name" value="Rib-P_diPkinase"/>
</dbReference>
<dbReference type="InterPro" id="IPR029057">
    <property type="entry name" value="PRTase-like"/>
</dbReference>
<dbReference type="GO" id="GO:0006164">
    <property type="term" value="P:purine nucleotide biosynthetic process"/>
    <property type="evidence" value="ECO:0007669"/>
    <property type="project" value="TreeGrafter"/>
</dbReference>
<dbReference type="GO" id="GO:0006015">
    <property type="term" value="P:5-phosphoribose 1-diphosphate biosynthetic process"/>
    <property type="evidence" value="ECO:0007669"/>
    <property type="project" value="TreeGrafter"/>
</dbReference>
<dbReference type="SUPFAM" id="SSF53271">
    <property type="entry name" value="PRTase-like"/>
    <property type="match status" value="1"/>
</dbReference>
<evidence type="ECO:0000259" key="3">
    <source>
        <dbReference type="Pfam" id="PF13793"/>
    </source>
</evidence>
<comment type="similarity">
    <text evidence="1">Belongs to the ribose-phosphate pyrophosphokinase family.</text>
</comment>
<dbReference type="FunFam" id="3.40.50.2020:FF:000014">
    <property type="entry name" value="Ribose-phosphate pyrophosphokinase 1"/>
    <property type="match status" value="1"/>
</dbReference>
<proteinExistence type="inferred from homology"/>
<accession>A0A3S5FDJ1</accession>
<evidence type="ECO:0000256" key="2">
    <source>
        <dbReference type="ARBA" id="ARBA00022727"/>
    </source>
</evidence>
<dbReference type="EMBL" id="CAAALY010040433">
    <property type="protein sequence ID" value="VEL19168.1"/>
    <property type="molecule type" value="Genomic_DNA"/>
</dbReference>
<reference evidence="4" key="1">
    <citation type="submission" date="2018-11" db="EMBL/GenBank/DDBJ databases">
        <authorList>
            <consortium name="Pathogen Informatics"/>
        </authorList>
    </citation>
    <scope>NUCLEOTIDE SEQUENCE</scope>
</reference>
<dbReference type="OrthoDB" id="413572at2759"/>
<dbReference type="SMART" id="SM01400">
    <property type="entry name" value="Pribosyltran_N"/>
    <property type="match status" value="1"/>
</dbReference>
<dbReference type="PANTHER" id="PTHR10210:SF53">
    <property type="entry name" value="GH23275P"/>
    <property type="match status" value="1"/>
</dbReference>
<dbReference type="Proteomes" id="UP000784294">
    <property type="component" value="Unassembled WGS sequence"/>
</dbReference>
<name>A0A3S5FDJ1_9PLAT</name>
<dbReference type="Gene3D" id="3.40.50.2020">
    <property type="match status" value="1"/>
</dbReference>
<protein>
    <recommendedName>
        <fullName evidence="3">Ribose-phosphate pyrophosphokinase N-terminal domain-containing protein</fullName>
    </recommendedName>
</protein>
<feature type="domain" description="Ribose-phosphate pyrophosphokinase N-terminal" evidence="3">
    <location>
        <begin position="3"/>
        <end position="72"/>
    </location>
</feature>
<comment type="caution">
    <text evidence="4">The sequence shown here is derived from an EMBL/GenBank/DDBJ whole genome shotgun (WGS) entry which is preliminary data.</text>
</comment>
<organism evidence="4 5">
    <name type="scientific">Protopolystoma xenopodis</name>
    <dbReference type="NCBI Taxonomy" id="117903"/>
    <lineage>
        <taxon>Eukaryota</taxon>
        <taxon>Metazoa</taxon>
        <taxon>Spiralia</taxon>
        <taxon>Lophotrochozoa</taxon>
        <taxon>Platyhelminthes</taxon>
        <taxon>Monogenea</taxon>
        <taxon>Polyopisthocotylea</taxon>
        <taxon>Polystomatidea</taxon>
        <taxon>Polystomatidae</taxon>
        <taxon>Protopolystoma</taxon>
    </lineage>
</organism>
<sequence>MGGRDVYIIQTGTKDVNNDIMEILIMAYACRTAVARRVVAVIPYLPYCKQSKMRMRGSITCKLIAKLLCKAGFDHLITLDLLTKEIQVNFLGHHLIDLPNLFVILS</sequence>
<dbReference type="PANTHER" id="PTHR10210">
    <property type="entry name" value="RIBOSE-PHOSPHATE DIPHOSPHOKINASE FAMILY MEMBER"/>
    <property type="match status" value="1"/>
</dbReference>
<dbReference type="GO" id="GO:0005737">
    <property type="term" value="C:cytoplasm"/>
    <property type="evidence" value="ECO:0007669"/>
    <property type="project" value="TreeGrafter"/>
</dbReference>
<dbReference type="GO" id="GO:0005524">
    <property type="term" value="F:ATP binding"/>
    <property type="evidence" value="ECO:0007669"/>
    <property type="project" value="TreeGrafter"/>
</dbReference>
<keyword evidence="2" id="KW-0545">Nucleotide biosynthesis</keyword>
<dbReference type="InterPro" id="IPR029099">
    <property type="entry name" value="Pribosyltran_N"/>
</dbReference>
<dbReference type="GO" id="GO:0000287">
    <property type="term" value="F:magnesium ion binding"/>
    <property type="evidence" value="ECO:0007669"/>
    <property type="project" value="InterPro"/>
</dbReference>
<dbReference type="GO" id="GO:0004749">
    <property type="term" value="F:ribose phosphate diphosphokinase activity"/>
    <property type="evidence" value="ECO:0007669"/>
    <property type="project" value="TreeGrafter"/>
</dbReference>
<dbReference type="AlphaFoldDB" id="A0A3S5FDJ1"/>
<evidence type="ECO:0000256" key="1">
    <source>
        <dbReference type="ARBA" id="ARBA00006478"/>
    </source>
</evidence>
<dbReference type="GO" id="GO:0002189">
    <property type="term" value="C:ribose phosphate diphosphokinase complex"/>
    <property type="evidence" value="ECO:0007669"/>
    <property type="project" value="TreeGrafter"/>
</dbReference>
<keyword evidence="5" id="KW-1185">Reference proteome</keyword>
<evidence type="ECO:0000313" key="5">
    <source>
        <dbReference type="Proteomes" id="UP000784294"/>
    </source>
</evidence>
<gene>
    <name evidence="4" type="ORF">PXEA_LOCUS12608</name>
</gene>
<dbReference type="Pfam" id="PF13793">
    <property type="entry name" value="Pribosyltran_N"/>
    <property type="match status" value="1"/>
</dbReference>